<feature type="compositionally biased region" description="Basic and acidic residues" evidence="4">
    <location>
        <begin position="156"/>
        <end position="170"/>
    </location>
</feature>
<feature type="compositionally biased region" description="Basic and acidic residues" evidence="4">
    <location>
        <begin position="81"/>
        <end position="90"/>
    </location>
</feature>
<accession>A0AA89BX77</accession>
<dbReference type="AlphaFoldDB" id="A0AA89BX77"/>
<feature type="region of interest" description="Disordered" evidence="4">
    <location>
        <begin position="136"/>
        <end position="178"/>
    </location>
</feature>
<dbReference type="PANTHER" id="PTHR13165">
    <property type="entry name" value="ARSENITE-RESISTANCE PROTEIN 2"/>
    <property type="match status" value="1"/>
</dbReference>
<dbReference type="GO" id="GO:0031053">
    <property type="term" value="P:primary miRNA processing"/>
    <property type="evidence" value="ECO:0007669"/>
    <property type="project" value="TreeGrafter"/>
</dbReference>
<feature type="region of interest" description="Disordered" evidence="4">
    <location>
        <begin position="63"/>
        <end position="115"/>
    </location>
</feature>
<sequence length="178" mass="20328">MLITEVEKFVTANTQELSKDKWLCPISGKKFKGPEFVRKHIFNKHAEKVEEVKTEVSFFNNYLMDPKRPSLPENPKNKQQQKPERHKGDHFSGSGGMGFQGHQQQGMMGGYNQPRPHMMGYSGGHYGSHGGFGGGRDYYPEYNRRSGGGYPRHFSRRSDPRGLIEYRDLDAPDDGDIF</sequence>
<dbReference type="InterPro" id="IPR007042">
    <property type="entry name" value="SERRATE/Ars2_C"/>
</dbReference>
<keyword evidence="3" id="KW-0539">Nucleus</keyword>
<comment type="caution">
    <text evidence="6">The sequence shown here is derived from an EMBL/GenBank/DDBJ whole genome shotgun (WGS) entry which is preliminary data.</text>
</comment>
<dbReference type="PANTHER" id="PTHR13165:SF0">
    <property type="entry name" value="SERRATE RNA EFFECTOR MOLECULE HOMOLOG"/>
    <property type="match status" value="1"/>
</dbReference>
<feature type="domain" description="SERRATE/Ars2 C-terminal" evidence="5">
    <location>
        <begin position="4"/>
        <end position="153"/>
    </location>
</feature>
<dbReference type="Pfam" id="PF04959">
    <property type="entry name" value="ARS2"/>
    <property type="match status" value="1"/>
</dbReference>
<comment type="similarity">
    <text evidence="2">Belongs to the ARS2 family.</text>
</comment>
<comment type="subcellular location">
    <subcellularLocation>
        <location evidence="1">Nucleus</location>
    </subcellularLocation>
</comment>
<evidence type="ECO:0000256" key="2">
    <source>
        <dbReference type="ARBA" id="ARBA00005407"/>
    </source>
</evidence>
<organism evidence="6 7">
    <name type="scientific">Pinctada imbricata</name>
    <name type="common">Atlantic pearl-oyster</name>
    <name type="synonym">Pinctada martensii</name>
    <dbReference type="NCBI Taxonomy" id="66713"/>
    <lineage>
        <taxon>Eukaryota</taxon>
        <taxon>Metazoa</taxon>
        <taxon>Spiralia</taxon>
        <taxon>Lophotrochozoa</taxon>
        <taxon>Mollusca</taxon>
        <taxon>Bivalvia</taxon>
        <taxon>Autobranchia</taxon>
        <taxon>Pteriomorphia</taxon>
        <taxon>Pterioida</taxon>
        <taxon>Pterioidea</taxon>
        <taxon>Pteriidae</taxon>
        <taxon>Pinctada</taxon>
    </lineage>
</organism>
<evidence type="ECO:0000256" key="1">
    <source>
        <dbReference type="ARBA" id="ARBA00004123"/>
    </source>
</evidence>
<name>A0AA89BX77_PINIB</name>
<dbReference type="Proteomes" id="UP001186944">
    <property type="component" value="Unassembled WGS sequence"/>
</dbReference>
<evidence type="ECO:0000256" key="3">
    <source>
        <dbReference type="ARBA" id="ARBA00023242"/>
    </source>
</evidence>
<protein>
    <recommendedName>
        <fullName evidence="5">SERRATE/Ars2 C-terminal domain-containing protein</fullName>
    </recommendedName>
</protein>
<dbReference type="InterPro" id="IPR039727">
    <property type="entry name" value="SE/Ars2"/>
</dbReference>
<proteinExistence type="inferred from homology"/>
<evidence type="ECO:0000256" key="4">
    <source>
        <dbReference type="SAM" id="MobiDB-lite"/>
    </source>
</evidence>
<evidence type="ECO:0000313" key="6">
    <source>
        <dbReference type="EMBL" id="KAK3090868.1"/>
    </source>
</evidence>
<dbReference type="GO" id="GO:0016604">
    <property type="term" value="C:nuclear body"/>
    <property type="evidence" value="ECO:0007669"/>
    <property type="project" value="TreeGrafter"/>
</dbReference>
<evidence type="ECO:0000313" key="7">
    <source>
        <dbReference type="Proteomes" id="UP001186944"/>
    </source>
</evidence>
<dbReference type="EMBL" id="VSWD01000010">
    <property type="protein sequence ID" value="KAK3090868.1"/>
    <property type="molecule type" value="Genomic_DNA"/>
</dbReference>
<reference evidence="6" key="1">
    <citation type="submission" date="2019-08" db="EMBL/GenBank/DDBJ databases">
        <title>The improved chromosome-level genome for the pearl oyster Pinctada fucata martensii using PacBio sequencing and Hi-C.</title>
        <authorList>
            <person name="Zheng Z."/>
        </authorList>
    </citation>
    <scope>NUCLEOTIDE SEQUENCE</scope>
    <source>
        <strain evidence="6">ZZ-2019</strain>
        <tissue evidence="6">Adductor muscle</tissue>
    </source>
</reference>
<gene>
    <name evidence="6" type="ORF">FSP39_015336</name>
</gene>
<keyword evidence="7" id="KW-1185">Reference proteome</keyword>
<evidence type="ECO:0000259" key="5">
    <source>
        <dbReference type="Pfam" id="PF04959"/>
    </source>
</evidence>